<name>A0AAV0FSY6_9ASTE</name>
<keyword evidence="1" id="KW-1133">Transmembrane helix</keyword>
<evidence type="ECO:0000313" key="3">
    <source>
        <dbReference type="Proteomes" id="UP001152523"/>
    </source>
</evidence>
<evidence type="ECO:0000313" key="2">
    <source>
        <dbReference type="EMBL" id="CAH9138738.1"/>
    </source>
</evidence>
<reference evidence="2" key="1">
    <citation type="submission" date="2022-07" db="EMBL/GenBank/DDBJ databases">
        <authorList>
            <person name="Macas J."/>
            <person name="Novak P."/>
            <person name="Neumann P."/>
        </authorList>
    </citation>
    <scope>NUCLEOTIDE SEQUENCE</scope>
</reference>
<evidence type="ECO:0000256" key="1">
    <source>
        <dbReference type="SAM" id="Phobius"/>
    </source>
</evidence>
<keyword evidence="1" id="KW-0472">Membrane</keyword>
<dbReference type="Proteomes" id="UP001152523">
    <property type="component" value="Unassembled WGS sequence"/>
</dbReference>
<protein>
    <submittedName>
        <fullName evidence="2">Uncharacterized protein</fullName>
    </submittedName>
</protein>
<proteinExistence type="predicted"/>
<comment type="caution">
    <text evidence="2">The sequence shown here is derived from an EMBL/GenBank/DDBJ whole genome shotgun (WGS) entry which is preliminary data.</text>
</comment>
<organism evidence="2 3">
    <name type="scientific">Cuscuta epithymum</name>
    <dbReference type="NCBI Taxonomy" id="186058"/>
    <lineage>
        <taxon>Eukaryota</taxon>
        <taxon>Viridiplantae</taxon>
        <taxon>Streptophyta</taxon>
        <taxon>Embryophyta</taxon>
        <taxon>Tracheophyta</taxon>
        <taxon>Spermatophyta</taxon>
        <taxon>Magnoliopsida</taxon>
        <taxon>eudicotyledons</taxon>
        <taxon>Gunneridae</taxon>
        <taxon>Pentapetalae</taxon>
        <taxon>asterids</taxon>
        <taxon>lamiids</taxon>
        <taxon>Solanales</taxon>
        <taxon>Convolvulaceae</taxon>
        <taxon>Cuscuteae</taxon>
        <taxon>Cuscuta</taxon>
        <taxon>Cuscuta subgen. Cuscuta</taxon>
    </lineage>
</organism>
<accession>A0AAV0FSY6</accession>
<keyword evidence="1" id="KW-0812">Transmembrane</keyword>
<dbReference type="AlphaFoldDB" id="A0AAV0FSY6"/>
<sequence>MSRSHHSFALANPVCFRTGYCSEAKPEYFHCGSGTDAIRRGRANMIRLDSVTVSYLAISMAVFSSSCIFMAHIIAVANVITNPDFEGLTSSHINMISADMFLKYLWDACGYVTS</sequence>
<feature type="transmembrane region" description="Helical" evidence="1">
    <location>
        <begin position="55"/>
        <end position="80"/>
    </location>
</feature>
<gene>
    <name evidence="2" type="ORF">CEPIT_LOCUS37041</name>
</gene>
<dbReference type="EMBL" id="CAMAPF010001011">
    <property type="protein sequence ID" value="CAH9138738.1"/>
    <property type="molecule type" value="Genomic_DNA"/>
</dbReference>
<keyword evidence="3" id="KW-1185">Reference proteome</keyword>